<dbReference type="SUPFAM" id="SSF57716">
    <property type="entry name" value="Glucocorticoid receptor-like (DNA-binding domain)"/>
    <property type="match status" value="1"/>
</dbReference>
<dbReference type="Pfam" id="PF05485">
    <property type="entry name" value="THAP"/>
    <property type="match status" value="1"/>
</dbReference>
<dbReference type="GO" id="GO:0008270">
    <property type="term" value="F:zinc ion binding"/>
    <property type="evidence" value="ECO:0007669"/>
    <property type="project" value="UniProtKB-KW"/>
</dbReference>
<evidence type="ECO:0000256" key="3">
    <source>
        <dbReference type="ARBA" id="ARBA00022833"/>
    </source>
</evidence>
<name>A0A8J4YG79_CHIOP</name>
<feature type="region of interest" description="Disordered" evidence="6">
    <location>
        <begin position="72"/>
        <end position="125"/>
    </location>
</feature>
<evidence type="ECO:0000259" key="7">
    <source>
        <dbReference type="PROSITE" id="PS50950"/>
    </source>
</evidence>
<dbReference type="Proteomes" id="UP000770661">
    <property type="component" value="Unassembled WGS sequence"/>
</dbReference>
<dbReference type="PROSITE" id="PS50950">
    <property type="entry name" value="ZF_THAP"/>
    <property type="match status" value="1"/>
</dbReference>
<keyword evidence="2 5" id="KW-0863">Zinc-finger</keyword>
<organism evidence="8 9">
    <name type="scientific">Chionoecetes opilio</name>
    <name type="common">Atlantic snow crab</name>
    <name type="synonym">Cancer opilio</name>
    <dbReference type="NCBI Taxonomy" id="41210"/>
    <lineage>
        <taxon>Eukaryota</taxon>
        <taxon>Metazoa</taxon>
        <taxon>Ecdysozoa</taxon>
        <taxon>Arthropoda</taxon>
        <taxon>Crustacea</taxon>
        <taxon>Multicrustacea</taxon>
        <taxon>Malacostraca</taxon>
        <taxon>Eumalacostraca</taxon>
        <taxon>Eucarida</taxon>
        <taxon>Decapoda</taxon>
        <taxon>Pleocyemata</taxon>
        <taxon>Brachyura</taxon>
        <taxon>Eubrachyura</taxon>
        <taxon>Majoidea</taxon>
        <taxon>Majidae</taxon>
        <taxon>Chionoecetes</taxon>
    </lineage>
</organism>
<protein>
    <recommendedName>
        <fullName evidence="7">THAP-type domain-containing protein</fullName>
    </recommendedName>
</protein>
<feature type="compositionally biased region" description="Low complexity" evidence="6">
    <location>
        <begin position="107"/>
        <end position="124"/>
    </location>
</feature>
<evidence type="ECO:0000256" key="2">
    <source>
        <dbReference type="ARBA" id="ARBA00022771"/>
    </source>
</evidence>
<dbReference type="OrthoDB" id="6367823at2759"/>
<comment type="caution">
    <text evidence="8">The sequence shown here is derived from an EMBL/GenBank/DDBJ whole genome shotgun (WGS) entry which is preliminary data.</text>
</comment>
<accession>A0A8J4YG79</accession>
<dbReference type="GO" id="GO:0003677">
    <property type="term" value="F:DNA binding"/>
    <property type="evidence" value="ECO:0007669"/>
    <property type="project" value="UniProtKB-UniRule"/>
</dbReference>
<dbReference type="SMART" id="SM00980">
    <property type="entry name" value="THAP"/>
    <property type="match status" value="1"/>
</dbReference>
<keyword evidence="4 5" id="KW-0238">DNA-binding</keyword>
<evidence type="ECO:0000256" key="6">
    <source>
        <dbReference type="SAM" id="MobiDB-lite"/>
    </source>
</evidence>
<evidence type="ECO:0000256" key="5">
    <source>
        <dbReference type="PROSITE-ProRule" id="PRU00309"/>
    </source>
</evidence>
<evidence type="ECO:0000256" key="4">
    <source>
        <dbReference type="ARBA" id="ARBA00023125"/>
    </source>
</evidence>
<feature type="domain" description="THAP-type" evidence="7">
    <location>
        <begin position="1"/>
        <end position="86"/>
    </location>
</feature>
<gene>
    <name evidence="8" type="ORF">GWK47_035981</name>
</gene>
<reference evidence="8" key="1">
    <citation type="submission" date="2020-07" db="EMBL/GenBank/DDBJ databases">
        <title>The High-quality genome of the commercially important snow crab, Chionoecetes opilio.</title>
        <authorList>
            <person name="Jeong J.-H."/>
            <person name="Ryu S."/>
        </authorList>
    </citation>
    <scope>NUCLEOTIDE SEQUENCE</scope>
    <source>
        <strain evidence="8">MADBK_172401_WGS</strain>
        <tissue evidence="8">Digestive gland</tissue>
    </source>
</reference>
<dbReference type="AlphaFoldDB" id="A0A8J4YG79"/>
<keyword evidence="1" id="KW-0479">Metal-binding</keyword>
<keyword evidence="3" id="KW-0862">Zinc</keyword>
<evidence type="ECO:0000256" key="1">
    <source>
        <dbReference type="ARBA" id="ARBA00022723"/>
    </source>
</evidence>
<sequence>MPKNCAAVGCRNHNMMSHKKLSFCIFPNKKKQPERWRRWVDALDRVNHDGSDWQPGGKYVYLCSEHFITGKPSPDPDHPDYHPTVFSDRPADSSASRKIHRLDRTNSEGAAYSGPSSSSISSSETLKVPASKFSVTTSTIQDKILTADPSHLMLTEPPRKVSGFPQSPTLINNNHKFKNNNNRTMMYDVVDSLKVDKVDLKRKIEGFEKQLAVSRYEANKYMRPDEDNWVHFTGLDSIIFQTFCALIIAQLFSSDK</sequence>
<proteinExistence type="predicted"/>
<dbReference type="EMBL" id="JACEEZ010004052">
    <property type="protein sequence ID" value="KAG0726717.1"/>
    <property type="molecule type" value="Genomic_DNA"/>
</dbReference>
<evidence type="ECO:0000313" key="8">
    <source>
        <dbReference type="EMBL" id="KAG0726717.1"/>
    </source>
</evidence>
<dbReference type="InterPro" id="IPR006612">
    <property type="entry name" value="THAP_Znf"/>
</dbReference>
<keyword evidence="9" id="KW-1185">Reference proteome</keyword>
<evidence type="ECO:0000313" key="9">
    <source>
        <dbReference type="Proteomes" id="UP000770661"/>
    </source>
</evidence>